<name>A0ABD3MI80_9STRA</name>
<organism evidence="4 5">
    <name type="scientific">Stephanodiscus triporus</name>
    <dbReference type="NCBI Taxonomy" id="2934178"/>
    <lineage>
        <taxon>Eukaryota</taxon>
        <taxon>Sar</taxon>
        <taxon>Stramenopiles</taxon>
        <taxon>Ochrophyta</taxon>
        <taxon>Bacillariophyta</taxon>
        <taxon>Coscinodiscophyceae</taxon>
        <taxon>Thalassiosirophycidae</taxon>
        <taxon>Stephanodiscales</taxon>
        <taxon>Stephanodiscaceae</taxon>
        <taxon>Stephanodiscus</taxon>
    </lineage>
</organism>
<keyword evidence="2" id="KW-0812">Transmembrane</keyword>
<dbReference type="EMBL" id="JALLAZ020001792">
    <property type="protein sequence ID" value="KAL3763801.1"/>
    <property type="molecule type" value="Genomic_DNA"/>
</dbReference>
<accession>A0ABD3MI80</accession>
<reference evidence="4 5" key="1">
    <citation type="submission" date="2024-10" db="EMBL/GenBank/DDBJ databases">
        <title>Updated reference genomes for cyclostephanoid diatoms.</title>
        <authorList>
            <person name="Roberts W.R."/>
            <person name="Alverson A.J."/>
        </authorList>
    </citation>
    <scope>NUCLEOTIDE SEQUENCE [LARGE SCALE GENOMIC DNA]</scope>
    <source>
        <strain evidence="4 5">AJA276-08</strain>
    </source>
</reference>
<sequence length="1397" mass="152387">MTGMSTKTLRRLFVALTFPFVKGFIVARPVTESAASEVVTRLVELGRTVFEDVGDGTRVDVLLHPPPSPRYLLVDGSKFSGHSSKHDKLSTSYEGDVPSTGLEFTLENHNADGEYAIISGLGLNVEIITSTDDAASTEGNSSVISGEMPSAAMESPCRVKVYTKRGEGLHSAMRSTGTISVDDVMAYTLALDARVLCKGRGQETLLPSELFLANYGLIKQKGPVVGETGEPTTGAIQLPSGSPDVGGSDGGRKIEESTTLDNVENATNSEFVGPSFIDENIENDTNVNTYSSSTTADAAAVSSYGLSLEEKDYPLLIPPNEILSVYILVMTVSDTADGASFLLVSSSESTVSTNSAVGEAEDQAIGEAATYKSDTTFNLYSGLSIINAYTVNGVNGTVDEQKVLQVKPGTIFNGAIYYDTFLPTSMTLGEYYDELEYSFLPGEGVLGKAGCEKSLGTGYIETVGSYGLMFDVSSAVSPNEDDSNGEDAEGSMSRYKNLEIYGMDLYILNLVNASFEVYARKNTEDTGRQYMSYFAAEGQTNISANWDMIAMGKVQGRGAHIFTPIPIDAWRKTVIIRPGEIVGFYVTVKGSPDLRYRNSSLPEGTIYMTDGVLNVGVGRSWGEYPLREDGTDVFFSQREFSGAFHYHIQEGLSEFCDSKKPTVAPSLSVSDAPTISAPPVMHPYAKEAEEAGMCPEESSLETTFQDGTGSYGALFDIYAKTNVMLTGIDFNMDWNTGTSAHVLVYARQGSWYGHQNSAESWPHVLVNTTLSRPVVFHNRSTDGPFIKIELKRSSAIVPRSAFTPLEMKIGEIWSLYVCTSLADFRYTVGTKLGEEYASNSELQVFEGAGAADYPPFLSGTPAVKGIEYTFYAPRLFNGNLRYDYIAECASAAPSSMTSMSPTASPILTTSVSYAFYVEHSPEKSWSVNQDMSSGVRAVLDRFLGGENELLHGYVIKDELAIESVVASGVSPSDIGYLCYPTPPETCTPISVLVTASHRSTVSTDDVMFELLRQSINLPSLIDVEGYTIQYVGERAVETDSEITLSGVPSREMGDSEKKFFEDVTRDFLQNQAQVPGLANQDNLRIFSVIINGQEITTKDDDLYPQEASTVMPRLEEGESTSNLGGRYRSHQGRRRLQGSTNIQVSVKGTYKPPPELDFGELIETSINRDRELLQKELNKPPPLGDEEGDETQSHYFDKAEVESARQIKKTEPIIVEDDSMKDALNLAAMVIGGLIGVLSLAFILRPHRRRAMFSSNSDDMRLHLRTQPVNIEDQKLLMKSRDAVRGWGSGILTDSGSSFRSIDSDKLAYNKSSDHMLRSSKPPTFDPRRSGKVGGDRLSFTRGPIHPHNSIGSSLNEESSFTRSGPRPPPPGQRLSMSDRQPRTMLHDSIPSSTNYW</sequence>
<dbReference type="PANTHER" id="PTHR33683">
    <property type="entry name" value="1, PUTATIVE-RELATED"/>
    <property type="match status" value="1"/>
</dbReference>
<comment type="caution">
    <text evidence="4">The sequence shown here is derived from an EMBL/GenBank/DDBJ whole genome shotgun (WGS) entry which is preliminary data.</text>
</comment>
<evidence type="ECO:0000256" key="1">
    <source>
        <dbReference type="SAM" id="MobiDB-lite"/>
    </source>
</evidence>
<feature type="compositionally biased region" description="Basic residues" evidence="1">
    <location>
        <begin position="1127"/>
        <end position="1136"/>
    </location>
</feature>
<proteinExistence type="predicted"/>
<evidence type="ECO:0000256" key="2">
    <source>
        <dbReference type="SAM" id="Phobius"/>
    </source>
</evidence>
<evidence type="ECO:0000313" key="4">
    <source>
        <dbReference type="EMBL" id="KAL3763801.1"/>
    </source>
</evidence>
<feature type="transmembrane region" description="Helical" evidence="2">
    <location>
        <begin position="1223"/>
        <end position="1244"/>
    </location>
</feature>
<feature type="chain" id="PRO_5044762897" evidence="3">
    <location>
        <begin position="24"/>
        <end position="1397"/>
    </location>
</feature>
<gene>
    <name evidence="4" type="ORF">ACHAW5_002305</name>
</gene>
<keyword evidence="3" id="KW-0732">Signal</keyword>
<dbReference type="Proteomes" id="UP001530315">
    <property type="component" value="Unassembled WGS sequence"/>
</dbReference>
<keyword evidence="5" id="KW-1185">Reference proteome</keyword>
<feature type="region of interest" description="Disordered" evidence="1">
    <location>
        <begin position="1313"/>
        <end position="1397"/>
    </location>
</feature>
<evidence type="ECO:0000256" key="3">
    <source>
        <dbReference type="SAM" id="SignalP"/>
    </source>
</evidence>
<evidence type="ECO:0000313" key="5">
    <source>
        <dbReference type="Proteomes" id="UP001530315"/>
    </source>
</evidence>
<feature type="signal peptide" evidence="3">
    <location>
        <begin position="1"/>
        <end position="23"/>
    </location>
</feature>
<feature type="compositionally biased region" description="Polar residues" evidence="1">
    <location>
        <begin position="1350"/>
        <end position="1363"/>
    </location>
</feature>
<dbReference type="PANTHER" id="PTHR33683:SF46">
    <property type="entry name" value="SUSHI DOMAIN-CONTAINING PROTEIN"/>
    <property type="match status" value="1"/>
</dbReference>
<protein>
    <submittedName>
        <fullName evidence="4">Uncharacterized protein</fullName>
    </submittedName>
</protein>
<keyword evidence="2" id="KW-0472">Membrane</keyword>
<feature type="region of interest" description="Disordered" evidence="1">
    <location>
        <begin position="1112"/>
        <end position="1137"/>
    </location>
</feature>
<keyword evidence="2" id="KW-1133">Transmembrane helix</keyword>